<reference evidence="11" key="2">
    <citation type="submission" date="2025-08" db="UniProtKB">
        <authorList>
            <consortium name="Ensembl"/>
        </authorList>
    </citation>
    <scope>IDENTIFICATION</scope>
</reference>
<keyword evidence="12" id="KW-1185">Reference proteome</keyword>
<proteinExistence type="inferred from homology"/>
<dbReference type="PANTHER" id="PTHR46269">
    <property type="entry name" value="EPIPHYCAN-RELATED"/>
    <property type="match status" value="1"/>
</dbReference>
<reference evidence="11 12" key="1">
    <citation type="journal article" date="2010" name="Nature">
        <title>The sequence and de novo assembly of the giant panda genome.</title>
        <authorList>
            <person name="Li R."/>
            <person name="Fan W."/>
            <person name="Tian G."/>
            <person name="Zhu H."/>
            <person name="He L."/>
            <person name="Cai J."/>
            <person name="Huang Q."/>
            <person name="Cai Q."/>
            <person name="Li B."/>
            <person name="Bai Y."/>
            <person name="Zhang Z."/>
            <person name="Zhang Y."/>
            <person name="Wang W."/>
            <person name="Li J."/>
            <person name="Wei F."/>
            <person name="Li H."/>
            <person name="Jian M."/>
            <person name="Li J."/>
            <person name="Zhang Z."/>
            <person name="Nielsen R."/>
            <person name="Li D."/>
            <person name="Gu W."/>
            <person name="Yang Z."/>
            <person name="Xuan Z."/>
            <person name="Ryder O.A."/>
            <person name="Leung F.C."/>
            <person name="Zhou Y."/>
            <person name="Cao J."/>
            <person name="Sun X."/>
            <person name="Fu Y."/>
            <person name="Fang X."/>
            <person name="Guo X."/>
            <person name="Wang B."/>
            <person name="Hou R."/>
            <person name="Shen F."/>
            <person name="Mu B."/>
            <person name="Ni P."/>
            <person name="Lin R."/>
            <person name="Qian W."/>
            <person name="Wang G."/>
            <person name="Yu C."/>
            <person name="Nie W."/>
            <person name="Wang J."/>
            <person name="Wu Z."/>
            <person name="Liang H."/>
            <person name="Min J."/>
            <person name="Wu Q."/>
            <person name="Cheng S."/>
            <person name="Ruan J."/>
            <person name="Wang M."/>
            <person name="Shi Z."/>
            <person name="Wen M."/>
            <person name="Liu B."/>
            <person name="Ren X."/>
            <person name="Zheng H."/>
            <person name="Dong D."/>
            <person name="Cook K."/>
            <person name="Shan G."/>
            <person name="Zhang H."/>
            <person name="Kosiol C."/>
            <person name="Xie X."/>
            <person name="Lu Z."/>
            <person name="Zheng H."/>
            <person name="Li Y."/>
            <person name="Steiner C.C."/>
            <person name="Lam T.T."/>
            <person name="Lin S."/>
            <person name="Zhang Q."/>
            <person name="Li G."/>
            <person name="Tian J."/>
            <person name="Gong T."/>
            <person name="Liu H."/>
            <person name="Zhang D."/>
            <person name="Fang L."/>
            <person name="Ye C."/>
            <person name="Zhang J."/>
            <person name="Hu W."/>
            <person name="Xu A."/>
            <person name="Ren Y."/>
            <person name="Zhang G."/>
            <person name="Bruford M.W."/>
            <person name="Li Q."/>
            <person name="Ma L."/>
            <person name="Guo Y."/>
            <person name="An N."/>
            <person name="Hu Y."/>
            <person name="Zheng Y."/>
            <person name="Shi Y."/>
            <person name="Li Z."/>
            <person name="Liu Q."/>
            <person name="Chen Y."/>
            <person name="Zhao J."/>
            <person name="Qu N."/>
            <person name="Zhao S."/>
            <person name="Tian F."/>
            <person name="Wang X."/>
            <person name="Wang H."/>
            <person name="Xu L."/>
            <person name="Liu X."/>
            <person name="Vinar T."/>
            <person name="Wang Y."/>
            <person name="Lam T.W."/>
            <person name="Yiu S.M."/>
            <person name="Liu S."/>
            <person name="Zhang H."/>
            <person name="Li D."/>
            <person name="Huang Y."/>
            <person name="Wang X."/>
            <person name="Yang G."/>
            <person name="Jiang Z."/>
            <person name="Wang J."/>
            <person name="Qin N."/>
            <person name="Li L."/>
            <person name="Li J."/>
            <person name="Bolund L."/>
            <person name="Kristiansen K."/>
            <person name="Wong G.K."/>
            <person name="Olson M."/>
            <person name="Zhang X."/>
            <person name="Li S."/>
            <person name="Yang H."/>
            <person name="Wang J."/>
            <person name="Wang J."/>
        </authorList>
    </citation>
    <scope>NUCLEOTIDE SEQUENCE [LARGE SCALE GENOMIC DNA]</scope>
</reference>
<sequence>MKLLAFLSLLPLVLLEAGTASLPKERKRRDQTLGEDDSYAVLGDYVLGLDNYDEVIDLSDYEGLMDYGDQLPKVKVATLAAPTEITSPQSTGTPRTLSSKPTMTRPTTLGLLDSPSSHGLPTCLVCVCLGSSVYCDEADLESIPPLPKTTAYLYARFNRIRQIRARDFEGLTKLKRIDLSSNSISSIDDDALRLLHVLRELILPENQLTALPVLPPAIEVLDVRLNRLQSSGIQPGAFRALEKLQSLYLADNLLDSIPGPLPASLRSLHLQKRAAPAVKLIPILHMPPVPTECWEVMEEKEEGEKKEEEAGEAMACFSQLLLLGLQNQL</sequence>
<protein>
    <submittedName>
        <fullName evidence="11">Opticin</fullName>
    </submittedName>
</protein>
<evidence type="ECO:0000256" key="6">
    <source>
        <dbReference type="ARBA" id="ARBA00022729"/>
    </source>
</evidence>
<feature type="signal peptide" evidence="10">
    <location>
        <begin position="1"/>
        <end position="20"/>
    </location>
</feature>
<dbReference type="Proteomes" id="UP000008912">
    <property type="component" value="Unassembled WGS sequence"/>
</dbReference>
<dbReference type="InParanoid" id="A0A7N5K154"/>
<dbReference type="GO" id="GO:0060348">
    <property type="term" value="P:bone development"/>
    <property type="evidence" value="ECO:0007669"/>
    <property type="project" value="TreeGrafter"/>
</dbReference>
<dbReference type="PROSITE" id="PS51450">
    <property type="entry name" value="LRR"/>
    <property type="match status" value="2"/>
</dbReference>
<organism evidence="11 12">
    <name type="scientific">Ailuropoda melanoleuca</name>
    <name type="common">Giant panda</name>
    <dbReference type="NCBI Taxonomy" id="9646"/>
    <lineage>
        <taxon>Eukaryota</taxon>
        <taxon>Metazoa</taxon>
        <taxon>Chordata</taxon>
        <taxon>Craniata</taxon>
        <taxon>Vertebrata</taxon>
        <taxon>Euteleostomi</taxon>
        <taxon>Mammalia</taxon>
        <taxon>Eutheria</taxon>
        <taxon>Laurasiatheria</taxon>
        <taxon>Carnivora</taxon>
        <taxon>Caniformia</taxon>
        <taxon>Ursidae</taxon>
        <taxon>Ailuropoda</taxon>
    </lineage>
</organism>
<evidence type="ECO:0000256" key="2">
    <source>
        <dbReference type="ARBA" id="ARBA00006912"/>
    </source>
</evidence>
<keyword evidence="3" id="KW-0964">Secreted</keyword>
<reference evidence="11" key="3">
    <citation type="submission" date="2025-09" db="UniProtKB">
        <authorList>
            <consortium name="Ensembl"/>
        </authorList>
    </citation>
    <scope>IDENTIFICATION</scope>
</reference>
<dbReference type="SMART" id="SM00369">
    <property type="entry name" value="LRR_TYP"/>
    <property type="match status" value="3"/>
</dbReference>
<dbReference type="InterPro" id="IPR003591">
    <property type="entry name" value="Leu-rich_rpt_typical-subtyp"/>
</dbReference>
<dbReference type="InterPro" id="IPR001611">
    <property type="entry name" value="Leu-rich_rpt"/>
</dbReference>
<evidence type="ECO:0000256" key="9">
    <source>
        <dbReference type="ARBA" id="ARBA00023180"/>
    </source>
</evidence>
<keyword evidence="8" id="KW-1015">Disulfide bond</keyword>
<keyword evidence="7" id="KW-0677">Repeat</keyword>
<dbReference type="GO" id="GO:0001525">
    <property type="term" value="P:angiogenesis"/>
    <property type="evidence" value="ECO:0007669"/>
    <property type="project" value="Ensembl"/>
</dbReference>
<dbReference type="SUPFAM" id="SSF52058">
    <property type="entry name" value="L domain-like"/>
    <property type="match status" value="1"/>
</dbReference>
<dbReference type="InterPro" id="IPR043547">
    <property type="entry name" value="Mimecan/Epiphycan/Opticin"/>
</dbReference>
<evidence type="ECO:0000256" key="3">
    <source>
        <dbReference type="ARBA" id="ARBA00022525"/>
    </source>
</evidence>
<evidence type="ECO:0000256" key="8">
    <source>
        <dbReference type="ARBA" id="ARBA00023157"/>
    </source>
</evidence>
<dbReference type="Gene3D" id="3.80.10.10">
    <property type="entry name" value="Ribonuclease Inhibitor"/>
    <property type="match status" value="1"/>
</dbReference>
<keyword evidence="4" id="KW-0272">Extracellular matrix</keyword>
<dbReference type="GO" id="GO:0061975">
    <property type="term" value="P:articular cartilage development"/>
    <property type="evidence" value="ECO:0007669"/>
    <property type="project" value="TreeGrafter"/>
</dbReference>
<dbReference type="GeneTree" id="ENSGT00940000154248"/>
<dbReference type="Ensembl" id="ENSAMET00000025323.1">
    <property type="protein sequence ID" value="ENSAMEP00000033167.1"/>
    <property type="gene ID" value="ENSAMEG00000000694.2"/>
</dbReference>
<dbReference type="Pfam" id="PF13855">
    <property type="entry name" value="LRR_8"/>
    <property type="match status" value="1"/>
</dbReference>
<dbReference type="InterPro" id="IPR032675">
    <property type="entry name" value="LRR_dom_sf"/>
</dbReference>
<keyword evidence="5" id="KW-0433">Leucine-rich repeat</keyword>
<keyword evidence="9" id="KW-0325">Glycoprotein</keyword>
<dbReference type="GO" id="GO:0005615">
    <property type="term" value="C:extracellular space"/>
    <property type="evidence" value="ECO:0007669"/>
    <property type="project" value="TreeGrafter"/>
</dbReference>
<gene>
    <name evidence="11" type="primary">OPTC</name>
</gene>
<evidence type="ECO:0000256" key="7">
    <source>
        <dbReference type="ARBA" id="ARBA00022737"/>
    </source>
</evidence>
<dbReference type="GO" id="GO:0030199">
    <property type="term" value="P:collagen fibril organization"/>
    <property type="evidence" value="ECO:0007669"/>
    <property type="project" value="Ensembl"/>
</dbReference>
<evidence type="ECO:0000256" key="5">
    <source>
        <dbReference type="ARBA" id="ARBA00022614"/>
    </source>
</evidence>
<evidence type="ECO:0000313" key="12">
    <source>
        <dbReference type="Proteomes" id="UP000008912"/>
    </source>
</evidence>
<name>A0A7N5K154_AILME</name>
<evidence type="ECO:0000256" key="4">
    <source>
        <dbReference type="ARBA" id="ARBA00022530"/>
    </source>
</evidence>
<evidence type="ECO:0000313" key="11">
    <source>
        <dbReference type="Ensembl" id="ENSAMEP00000033167.1"/>
    </source>
</evidence>
<dbReference type="AlphaFoldDB" id="A0A7N5K154"/>
<comment type="subcellular location">
    <subcellularLocation>
        <location evidence="1">Secreted</location>
        <location evidence="1">Extracellular space</location>
        <location evidence="1">Extracellular matrix</location>
    </subcellularLocation>
</comment>
<feature type="chain" id="PRO_5030589594" evidence="10">
    <location>
        <begin position="21"/>
        <end position="329"/>
    </location>
</feature>
<dbReference type="GO" id="GO:0031012">
    <property type="term" value="C:extracellular matrix"/>
    <property type="evidence" value="ECO:0007669"/>
    <property type="project" value="Ensembl"/>
</dbReference>
<comment type="similarity">
    <text evidence="2">Belongs to the small leucine-rich proteoglycan (SLRP) family. SLRP class III subfamily.</text>
</comment>
<dbReference type="PANTHER" id="PTHR46269:SF4">
    <property type="entry name" value="OPTICIN"/>
    <property type="match status" value="1"/>
</dbReference>
<evidence type="ECO:0000256" key="1">
    <source>
        <dbReference type="ARBA" id="ARBA00004498"/>
    </source>
</evidence>
<keyword evidence="6 10" id="KW-0732">Signal</keyword>
<dbReference type="GO" id="GO:0016525">
    <property type="term" value="P:negative regulation of angiogenesis"/>
    <property type="evidence" value="ECO:0007669"/>
    <property type="project" value="Ensembl"/>
</dbReference>
<accession>A0A7N5K154</accession>
<evidence type="ECO:0000256" key="10">
    <source>
        <dbReference type="SAM" id="SignalP"/>
    </source>
</evidence>